<evidence type="ECO:0000313" key="1">
    <source>
        <dbReference type="EMBL" id="QTG14591.1"/>
    </source>
</evidence>
<accession>A0AAJ4N3X1</accession>
<name>A0AAJ4N3X1_AGRTU</name>
<reference evidence="1" key="1">
    <citation type="submission" date="2020-02" db="EMBL/GenBank/DDBJ databases">
        <title>Unexpected conservation and global transmission of agrobacterial virulence plasmids.</title>
        <authorList>
            <person name="Weisberg A.J."/>
            <person name="Davis E.W. II"/>
            <person name="Tabima J.R."/>
            <person name="Belcher M.S."/>
            <person name="Miller M."/>
            <person name="Kuo C.-H."/>
            <person name="Loper J.E."/>
            <person name="Grunwald N.J."/>
            <person name="Putnam M.L."/>
            <person name="Chang J.H."/>
        </authorList>
    </citation>
    <scope>NUCLEOTIDE SEQUENCE</scope>
    <source>
        <strain evidence="1">Q15/94</strain>
    </source>
</reference>
<organism evidence="1 2">
    <name type="scientific">Agrobacterium tumefaciens</name>
    <dbReference type="NCBI Taxonomy" id="358"/>
    <lineage>
        <taxon>Bacteria</taxon>
        <taxon>Pseudomonadati</taxon>
        <taxon>Pseudomonadota</taxon>
        <taxon>Alphaproteobacteria</taxon>
        <taxon>Hyphomicrobiales</taxon>
        <taxon>Rhizobiaceae</taxon>
        <taxon>Rhizobium/Agrobacterium group</taxon>
        <taxon>Agrobacterium</taxon>
        <taxon>Agrobacterium tumefaciens complex</taxon>
    </lineage>
</organism>
<dbReference type="AlphaFoldDB" id="A0AAJ4N3X1"/>
<gene>
    <name evidence="1" type="ORF">G6M86_14820</name>
</gene>
<dbReference type="Proteomes" id="UP000663946">
    <property type="component" value="Chromosome 2"/>
</dbReference>
<protein>
    <submittedName>
        <fullName evidence="1">Uncharacterized protein</fullName>
    </submittedName>
</protein>
<sequence>MWRGRHGQEGRVLSTGGRLQTEALLPSLSGTAELRSVETIRTLCAIQIRSGGAMSDSAFPYGNDLKTPDSWAGLAHTKSQSWLIGYDSGASLIIGAHTFLLFGRENLCACVASFYGAGLSAGYGMSNAAKRVERGGGQSMRIGQGGGASEQLKTIEDMKTAKDISDIPTAGDQYDSAEKIYRFLAAQQNGMSALKPFCINDLDYTMGWVSGASVDAAIGVGTYYLADARNLFKGATALNVKTEATLVGASLGSMMGFWRVKKWYSLWNELSRSKREEYPFQAYNVHPFFREWKSEEYTYQKQLDRIAEQDRIINSITRDMQVNPAKYGFPDSGYALQRSVEMTEKFYSGARSPDSNPFMPWVPMDKQHIFYEGR</sequence>
<proteinExistence type="predicted"/>
<evidence type="ECO:0000313" key="2">
    <source>
        <dbReference type="Proteomes" id="UP000663946"/>
    </source>
</evidence>
<dbReference type="EMBL" id="CP049217">
    <property type="protein sequence ID" value="QTG14591.1"/>
    <property type="molecule type" value="Genomic_DNA"/>
</dbReference>